<protein>
    <submittedName>
        <fullName evidence="1">Uncharacterized protein</fullName>
    </submittedName>
</protein>
<dbReference type="KEGG" id="pgr:PGTG_05876"/>
<gene>
    <name evidence="1" type="ORF">PGTG_05876</name>
</gene>
<proteinExistence type="predicted"/>
<organism evidence="1 2">
    <name type="scientific">Puccinia graminis f. sp. tritici (strain CRL 75-36-700-3 / race SCCL)</name>
    <name type="common">Black stem rust fungus</name>
    <dbReference type="NCBI Taxonomy" id="418459"/>
    <lineage>
        <taxon>Eukaryota</taxon>
        <taxon>Fungi</taxon>
        <taxon>Dikarya</taxon>
        <taxon>Basidiomycota</taxon>
        <taxon>Pucciniomycotina</taxon>
        <taxon>Pucciniomycetes</taxon>
        <taxon>Pucciniales</taxon>
        <taxon>Pucciniaceae</taxon>
        <taxon>Puccinia</taxon>
    </lineage>
</organism>
<accession>E3K5Y4</accession>
<reference evidence="2" key="2">
    <citation type="journal article" date="2011" name="Proc. Natl. Acad. Sci. U.S.A.">
        <title>Obligate biotrophy features unraveled by the genomic analysis of rust fungi.</title>
        <authorList>
            <person name="Duplessis S."/>
            <person name="Cuomo C.A."/>
            <person name="Lin Y.-C."/>
            <person name="Aerts A."/>
            <person name="Tisserant E."/>
            <person name="Veneault-Fourrey C."/>
            <person name="Joly D.L."/>
            <person name="Hacquard S."/>
            <person name="Amselem J."/>
            <person name="Cantarel B.L."/>
            <person name="Chiu R."/>
            <person name="Coutinho P.M."/>
            <person name="Feau N."/>
            <person name="Field M."/>
            <person name="Frey P."/>
            <person name="Gelhaye E."/>
            <person name="Goldberg J."/>
            <person name="Grabherr M.G."/>
            <person name="Kodira C.D."/>
            <person name="Kohler A."/>
            <person name="Kuees U."/>
            <person name="Lindquist E.A."/>
            <person name="Lucas S.M."/>
            <person name="Mago R."/>
            <person name="Mauceli E."/>
            <person name="Morin E."/>
            <person name="Murat C."/>
            <person name="Pangilinan J.L."/>
            <person name="Park R."/>
            <person name="Pearson M."/>
            <person name="Quesneville H."/>
            <person name="Rouhier N."/>
            <person name="Sakthikumar S."/>
            <person name="Salamov A.A."/>
            <person name="Schmutz J."/>
            <person name="Selles B."/>
            <person name="Shapiro H."/>
            <person name="Tanguay P."/>
            <person name="Tuskan G.A."/>
            <person name="Henrissat B."/>
            <person name="Van de Peer Y."/>
            <person name="Rouze P."/>
            <person name="Ellis J.G."/>
            <person name="Dodds P.N."/>
            <person name="Schein J.E."/>
            <person name="Zhong S."/>
            <person name="Hamelin R.C."/>
            <person name="Grigoriev I.V."/>
            <person name="Szabo L.J."/>
            <person name="Martin F."/>
        </authorList>
    </citation>
    <scope>NUCLEOTIDE SEQUENCE [LARGE SCALE GENOMIC DNA]</scope>
    <source>
        <strain evidence="2">CRL 75-36-700-3 / race SCCL</strain>
    </source>
</reference>
<dbReference type="HOGENOM" id="CLU_1134045_0_0_1"/>
<dbReference type="Proteomes" id="UP000008783">
    <property type="component" value="Unassembled WGS sequence"/>
</dbReference>
<dbReference type="InParanoid" id="E3K5Y4"/>
<dbReference type="RefSeq" id="XP_003323974.1">
    <property type="nucleotide sequence ID" value="XM_003323926.1"/>
</dbReference>
<sequence length="245" mass="26076">MADTVVRLIPPLLGGLGVAGGGGGAAGDGAVVGLEQVGWESSVWSKSAGSRWRRRRSRRGLGVAGGGGGAAGDGAVVGLEQVGWESLEEEEEPPATEPSSVWSKLAGSGWRRRRMEHIDQTILAVDKLLAHHDAAIHQEVVIQNGSVDCGMKRVEQADPVAEFEEKVLKRTVASLVILLEEERGPMVVVEEEEEDGLRNTFKISARRLALLDSSSISRIKKARRQIEGERATLRGDVESCGGGGK</sequence>
<dbReference type="EMBL" id="DS178273">
    <property type="protein sequence ID" value="EFP79555.1"/>
    <property type="molecule type" value="Genomic_DNA"/>
</dbReference>
<evidence type="ECO:0000313" key="1">
    <source>
        <dbReference type="EMBL" id="EFP79555.1"/>
    </source>
</evidence>
<keyword evidence="2" id="KW-1185">Reference proteome</keyword>
<dbReference type="VEuPathDB" id="FungiDB:PGTG_05876"/>
<name>E3K5Y4_PUCGT</name>
<dbReference type="AlphaFoldDB" id="E3K5Y4"/>
<reference key="1">
    <citation type="submission" date="2007-01" db="EMBL/GenBank/DDBJ databases">
        <title>The Genome Sequence of Puccinia graminis f. sp. tritici Strain CRL 75-36-700-3.</title>
        <authorList>
            <consortium name="The Broad Institute Genome Sequencing Platform"/>
            <person name="Birren B."/>
            <person name="Lander E."/>
            <person name="Galagan J."/>
            <person name="Nusbaum C."/>
            <person name="Devon K."/>
            <person name="Cuomo C."/>
            <person name="Jaffe D."/>
            <person name="Butler J."/>
            <person name="Alvarez P."/>
            <person name="Gnerre S."/>
            <person name="Grabherr M."/>
            <person name="Mauceli E."/>
            <person name="Brockman W."/>
            <person name="Young S."/>
            <person name="LaButti K."/>
            <person name="Sykes S."/>
            <person name="DeCaprio D."/>
            <person name="Crawford M."/>
            <person name="Koehrsen M."/>
            <person name="Engels R."/>
            <person name="Montgomery P."/>
            <person name="Pearson M."/>
            <person name="Howarth C."/>
            <person name="Larson L."/>
            <person name="White J."/>
            <person name="Zeng Q."/>
            <person name="Kodira C."/>
            <person name="Yandava C."/>
            <person name="Alvarado L."/>
            <person name="O'Leary S."/>
            <person name="Szabo L."/>
            <person name="Dean R."/>
            <person name="Schein J."/>
        </authorList>
    </citation>
    <scope>NUCLEOTIDE SEQUENCE</scope>
    <source>
        <strain>CRL 75-36-700-3</strain>
    </source>
</reference>
<dbReference type="GeneID" id="10531385"/>
<evidence type="ECO:0000313" key="2">
    <source>
        <dbReference type="Proteomes" id="UP000008783"/>
    </source>
</evidence>